<accession>A0ABC8SPQ5</accession>
<keyword evidence="3" id="KW-1015">Disulfide bond</keyword>
<evidence type="ECO:0000256" key="4">
    <source>
        <dbReference type="ARBA" id="ARBA00023295"/>
    </source>
</evidence>
<dbReference type="FunFam" id="2.60.120.200:FF:000025">
    <property type="entry name" value="Xyloglucan endotransglucosylase/hydrolase"/>
    <property type="match status" value="1"/>
</dbReference>
<dbReference type="CDD" id="cd02176">
    <property type="entry name" value="GH16_XET"/>
    <property type="match status" value="1"/>
</dbReference>
<dbReference type="GO" id="GO:0048046">
    <property type="term" value="C:apoplast"/>
    <property type="evidence" value="ECO:0007669"/>
    <property type="project" value="UniProtKB-SubCell"/>
</dbReference>
<keyword evidence="2 6" id="KW-0378">Hydrolase</keyword>
<dbReference type="InterPro" id="IPR016455">
    <property type="entry name" value="XTH"/>
</dbReference>
<feature type="signal peptide" evidence="6">
    <location>
        <begin position="1"/>
        <end position="22"/>
    </location>
</feature>
<dbReference type="InterPro" id="IPR013320">
    <property type="entry name" value="ConA-like_dom_sf"/>
</dbReference>
<feature type="active site" description="Proton donor" evidence="5">
    <location>
        <position position="109"/>
    </location>
</feature>
<name>A0ABC8SPQ5_9AQUA</name>
<feature type="active site" description="Nucleophile" evidence="5">
    <location>
        <position position="105"/>
    </location>
</feature>
<organism evidence="8 10">
    <name type="scientific">Ilex paraguariensis</name>
    <name type="common">yerba mate</name>
    <dbReference type="NCBI Taxonomy" id="185542"/>
    <lineage>
        <taxon>Eukaryota</taxon>
        <taxon>Viridiplantae</taxon>
        <taxon>Streptophyta</taxon>
        <taxon>Embryophyta</taxon>
        <taxon>Tracheophyta</taxon>
        <taxon>Spermatophyta</taxon>
        <taxon>Magnoliopsida</taxon>
        <taxon>eudicotyledons</taxon>
        <taxon>Gunneridae</taxon>
        <taxon>Pentapetalae</taxon>
        <taxon>asterids</taxon>
        <taxon>campanulids</taxon>
        <taxon>Aquifoliales</taxon>
        <taxon>Aquifoliaceae</taxon>
        <taxon>Ilex</taxon>
    </lineage>
</organism>
<evidence type="ECO:0000256" key="1">
    <source>
        <dbReference type="ARBA" id="ARBA00022679"/>
    </source>
</evidence>
<keyword evidence="6" id="KW-0961">Cell wall biogenesis/degradation</keyword>
<sequence>MDFPLMIMSTLLAFLLLGGVLASKASSDISFNVNYNVTWGYDHVMSSNQGREIQLSMDNYSGAGFGSKLSYGSGFFHLRIKQPEKDSAGVVTAFYLTSHTHNRDELDFEFLGNREGKPYTLQTNVFSNGQGNREQRTLLWFDPTADFHSYKILWNHHLIVFFVDNIPIRVFKNNTNIGVSYPSQPMQIEASLWNGDSWATDGGNTKINWSHAPFKAYFQGFNVNGCPSINHNYYSNIQHCSSSKYWWNTRNYWKLDSNQQRAYEAVRTKYMNYDYCGDRPRYPTPPPECLSQW</sequence>
<evidence type="ECO:0000313" key="9">
    <source>
        <dbReference type="EMBL" id="CAK9168468.1"/>
    </source>
</evidence>
<comment type="similarity">
    <text evidence="6">Belongs to the glycosyl hydrolase 16 family.</text>
</comment>
<proteinExistence type="inferred from homology"/>
<gene>
    <name evidence="8" type="ORF">ILEXP_LOCUS27876</name>
    <name evidence="9" type="ORF">ILEXP_LOCUS37861</name>
</gene>
<comment type="subcellular location">
    <subcellularLocation>
        <location evidence="6">Secreted</location>
        <location evidence="6">Cell wall</location>
    </subcellularLocation>
    <subcellularLocation>
        <location evidence="6">Secreted</location>
        <location evidence="6">Extracellular space</location>
        <location evidence="6">Apoplast</location>
    </subcellularLocation>
</comment>
<evidence type="ECO:0000256" key="6">
    <source>
        <dbReference type="RuleBase" id="RU361120"/>
    </source>
</evidence>
<feature type="domain" description="GH16" evidence="7">
    <location>
        <begin position="1"/>
        <end position="218"/>
    </location>
</feature>
<keyword evidence="4 6" id="KW-0326">Glycosidase</keyword>
<dbReference type="EMBL" id="CAUOFW020005070">
    <property type="protein sequence ID" value="CAK9168468.1"/>
    <property type="molecule type" value="Genomic_DNA"/>
</dbReference>
<dbReference type="SUPFAM" id="SSF49899">
    <property type="entry name" value="Concanavalin A-like lectins/glucanases"/>
    <property type="match status" value="1"/>
</dbReference>
<dbReference type="Proteomes" id="UP001642360">
    <property type="component" value="Unassembled WGS sequence"/>
</dbReference>
<dbReference type="InterPro" id="IPR000757">
    <property type="entry name" value="Beta-glucanase-like"/>
</dbReference>
<evidence type="ECO:0000313" key="10">
    <source>
        <dbReference type="Proteomes" id="UP001642360"/>
    </source>
</evidence>
<feature type="chain" id="PRO_5044523393" description="Xyloglucan endotransglucosylase/hydrolase" evidence="6">
    <location>
        <begin position="23"/>
        <end position="293"/>
    </location>
</feature>
<dbReference type="Gene3D" id="2.60.120.200">
    <property type="match status" value="1"/>
</dbReference>
<dbReference type="GO" id="GO:0016798">
    <property type="term" value="F:hydrolase activity, acting on glycosyl bonds"/>
    <property type="evidence" value="ECO:0007669"/>
    <property type="project" value="UniProtKB-KW"/>
</dbReference>
<dbReference type="PIRSF" id="PIRSF005604">
    <property type="entry name" value="XET"/>
    <property type="match status" value="1"/>
</dbReference>
<dbReference type="GO" id="GO:0016762">
    <property type="term" value="F:xyloglucan:xyloglucosyl transferase activity"/>
    <property type="evidence" value="ECO:0007669"/>
    <property type="project" value="UniProtKB-EC"/>
</dbReference>
<dbReference type="EMBL" id="CAUOFW020003315">
    <property type="protein sequence ID" value="CAK9159181.1"/>
    <property type="molecule type" value="Genomic_DNA"/>
</dbReference>
<keyword evidence="6" id="KW-0964">Secreted</keyword>
<evidence type="ECO:0000256" key="3">
    <source>
        <dbReference type="ARBA" id="ARBA00023157"/>
    </source>
</evidence>
<keyword evidence="10" id="KW-1185">Reference proteome</keyword>
<dbReference type="Pfam" id="PF00722">
    <property type="entry name" value="Glyco_hydro_16"/>
    <property type="match status" value="1"/>
</dbReference>
<dbReference type="PANTHER" id="PTHR31062">
    <property type="entry name" value="XYLOGLUCAN ENDOTRANSGLUCOSYLASE/HYDROLASE PROTEIN 8-RELATED"/>
    <property type="match status" value="1"/>
</dbReference>
<protein>
    <recommendedName>
        <fullName evidence="6">Xyloglucan endotransglucosylase/hydrolase</fullName>
        <ecNumber evidence="6">2.4.1.207</ecNumber>
    </recommendedName>
</protein>
<dbReference type="InterPro" id="IPR044791">
    <property type="entry name" value="Beta-glucanase/XTH"/>
</dbReference>
<reference evidence="8 10" key="1">
    <citation type="submission" date="2024-02" db="EMBL/GenBank/DDBJ databases">
        <authorList>
            <person name="Vignale AGUSTIN F."/>
            <person name="Sosa J E."/>
            <person name="Modenutti C."/>
        </authorList>
    </citation>
    <scope>NUCLEOTIDE SEQUENCE [LARGE SCALE GENOMIC DNA]</scope>
</reference>
<dbReference type="InterPro" id="IPR010713">
    <property type="entry name" value="XET_C"/>
</dbReference>
<dbReference type="AlphaFoldDB" id="A0ABC8SPQ5"/>
<evidence type="ECO:0000313" key="8">
    <source>
        <dbReference type="EMBL" id="CAK9159181.1"/>
    </source>
</evidence>
<evidence type="ECO:0000256" key="2">
    <source>
        <dbReference type="ARBA" id="ARBA00022801"/>
    </source>
</evidence>
<evidence type="ECO:0000259" key="7">
    <source>
        <dbReference type="PROSITE" id="PS51762"/>
    </source>
</evidence>
<dbReference type="PROSITE" id="PS51762">
    <property type="entry name" value="GH16_2"/>
    <property type="match status" value="1"/>
</dbReference>
<dbReference type="EC" id="2.4.1.207" evidence="6"/>
<comment type="function">
    <text evidence="6">Catalyzes xyloglucan endohydrolysis (XEH) and/or endotransglycosylation (XET). Cleaves and religates xyloglucan polymers, an essential constituent of the primary cell wall, and thereby participates in cell wall construction of growing tissues.</text>
</comment>
<dbReference type="Pfam" id="PF06955">
    <property type="entry name" value="XET_C"/>
    <property type="match status" value="1"/>
</dbReference>
<comment type="caution">
    <text evidence="8">The sequence shown here is derived from an EMBL/GenBank/DDBJ whole genome shotgun (WGS) entry which is preliminary data.</text>
</comment>
<comment type="PTM">
    <text evidence="6">Contains at least one intrachain disulfide bond essential for its enzymatic activity.</text>
</comment>
<keyword evidence="1 6" id="KW-0808">Transferase</keyword>
<evidence type="ECO:0000256" key="5">
    <source>
        <dbReference type="PIRSR" id="PIRSR005604-1"/>
    </source>
</evidence>
<keyword evidence="6" id="KW-0052">Apoplast</keyword>
<keyword evidence="6" id="KW-0134">Cell wall</keyword>
<keyword evidence="6" id="KW-0732">Signal</keyword>
<dbReference type="GO" id="GO:0071555">
    <property type="term" value="P:cell wall organization"/>
    <property type="evidence" value="ECO:0007669"/>
    <property type="project" value="UniProtKB-KW"/>
</dbReference>